<accession>A0ABV0MI02</accession>
<sequence length="109" mass="12261">MCSHSSSRLENWLRVHLLSCLFLLDKATKGATTINVFFPIESTPASVLLCSFCVCALFCQTPSRSWQMATHNEPGLLIHCTKSLATIELYLPNLFNLTCIILLVLTKWE</sequence>
<reference evidence="1 2" key="1">
    <citation type="submission" date="2021-06" db="EMBL/GenBank/DDBJ databases">
        <authorList>
            <person name="Palmer J.M."/>
        </authorList>
    </citation>
    <scope>NUCLEOTIDE SEQUENCE [LARGE SCALE GENOMIC DNA]</scope>
    <source>
        <strain evidence="1 2">GA_2019</strain>
        <tissue evidence="1">Muscle</tissue>
    </source>
</reference>
<organism evidence="1 2">
    <name type="scientific">Goodea atripinnis</name>
    <dbReference type="NCBI Taxonomy" id="208336"/>
    <lineage>
        <taxon>Eukaryota</taxon>
        <taxon>Metazoa</taxon>
        <taxon>Chordata</taxon>
        <taxon>Craniata</taxon>
        <taxon>Vertebrata</taxon>
        <taxon>Euteleostomi</taxon>
        <taxon>Actinopterygii</taxon>
        <taxon>Neopterygii</taxon>
        <taxon>Teleostei</taxon>
        <taxon>Neoteleostei</taxon>
        <taxon>Acanthomorphata</taxon>
        <taxon>Ovalentaria</taxon>
        <taxon>Atherinomorphae</taxon>
        <taxon>Cyprinodontiformes</taxon>
        <taxon>Goodeidae</taxon>
        <taxon>Goodea</taxon>
    </lineage>
</organism>
<evidence type="ECO:0000313" key="2">
    <source>
        <dbReference type="Proteomes" id="UP001476798"/>
    </source>
</evidence>
<evidence type="ECO:0008006" key="3">
    <source>
        <dbReference type="Google" id="ProtNLM"/>
    </source>
</evidence>
<proteinExistence type="predicted"/>
<gene>
    <name evidence="1" type="ORF">GOODEAATRI_015326</name>
</gene>
<evidence type="ECO:0000313" key="1">
    <source>
        <dbReference type="EMBL" id="MEQ2158719.1"/>
    </source>
</evidence>
<keyword evidence="2" id="KW-1185">Reference proteome</keyword>
<dbReference type="Proteomes" id="UP001476798">
    <property type="component" value="Unassembled WGS sequence"/>
</dbReference>
<comment type="caution">
    <text evidence="1">The sequence shown here is derived from an EMBL/GenBank/DDBJ whole genome shotgun (WGS) entry which is preliminary data.</text>
</comment>
<protein>
    <recommendedName>
        <fullName evidence="3">Secreted protein</fullName>
    </recommendedName>
</protein>
<name>A0ABV0MI02_9TELE</name>
<dbReference type="EMBL" id="JAHRIO010001129">
    <property type="protein sequence ID" value="MEQ2158719.1"/>
    <property type="molecule type" value="Genomic_DNA"/>
</dbReference>